<evidence type="ECO:0000256" key="3">
    <source>
        <dbReference type="ARBA" id="ARBA00022801"/>
    </source>
</evidence>
<reference evidence="8 9" key="1">
    <citation type="submission" date="2018-06" db="EMBL/GenBank/DDBJ databases">
        <authorList>
            <consortium name="Pathogen Informatics"/>
            <person name="Doyle S."/>
        </authorList>
    </citation>
    <scope>NUCLEOTIDE SEQUENCE [LARGE SCALE GENOMIC DNA]</scope>
    <source>
        <strain evidence="8 9">NCTC7914</strain>
    </source>
</reference>
<organism evidence="8 9">
    <name type="scientific">Pseudomonas putida</name>
    <name type="common">Arthrobacter siderocapsulatus</name>
    <dbReference type="NCBI Taxonomy" id="303"/>
    <lineage>
        <taxon>Bacteria</taxon>
        <taxon>Pseudomonadati</taxon>
        <taxon>Pseudomonadota</taxon>
        <taxon>Gammaproteobacteria</taxon>
        <taxon>Pseudomonadales</taxon>
        <taxon>Pseudomonadaceae</taxon>
        <taxon>Pseudomonas</taxon>
    </lineage>
</organism>
<accession>A0A379KG99</accession>
<keyword evidence="4" id="KW-0862">Zinc</keyword>
<dbReference type="PANTHER" id="PTHR43690">
    <property type="entry name" value="NARDILYSIN"/>
    <property type="match status" value="1"/>
</dbReference>
<evidence type="ECO:0000313" key="9">
    <source>
        <dbReference type="Proteomes" id="UP000254602"/>
    </source>
</evidence>
<evidence type="ECO:0000256" key="2">
    <source>
        <dbReference type="ARBA" id="ARBA00022670"/>
    </source>
</evidence>
<gene>
    <name evidence="8" type="primary">ptrA_3</name>
    <name evidence="8" type="ORF">NCTC7914_01009</name>
</gene>
<evidence type="ECO:0000313" key="8">
    <source>
        <dbReference type="EMBL" id="SUD66943.1"/>
    </source>
</evidence>
<dbReference type="EMBL" id="UGUY01000001">
    <property type="protein sequence ID" value="SUD66943.1"/>
    <property type="molecule type" value="Genomic_DNA"/>
</dbReference>
<dbReference type="Pfam" id="PF00675">
    <property type="entry name" value="Peptidase_M16"/>
    <property type="match status" value="1"/>
</dbReference>
<dbReference type="InterPro" id="IPR007863">
    <property type="entry name" value="Peptidase_M16_C"/>
</dbReference>
<proteinExistence type="inferred from homology"/>
<feature type="domain" description="Peptidase M16 C-terminal" evidence="7">
    <location>
        <begin position="196"/>
        <end position="375"/>
    </location>
</feature>
<dbReference type="PANTHER" id="PTHR43690:SF17">
    <property type="entry name" value="PROTEIN YHJJ"/>
    <property type="match status" value="1"/>
</dbReference>
<keyword evidence="5" id="KW-0482">Metalloprotease</keyword>
<dbReference type="Gene3D" id="3.30.830.10">
    <property type="entry name" value="Metalloenzyme, LuxS/M16 peptidase-like"/>
    <property type="match status" value="2"/>
</dbReference>
<evidence type="ECO:0000256" key="5">
    <source>
        <dbReference type="ARBA" id="ARBA00023049"/>
    </source>
</evidence>
<dbReference type="GO" id="GO:0004222">
    <property type="term" value="F:metalloendopeptidase activity"/>
    <property type="evidence" value="ECO:0007669"/>
    <property type="project" value="UniProtKB-EC"/>
</dbReference>
<name>A0A379KG99_PSEPU</name>
<evidence type="ECO:0000259" key="6">
    <source>
        <dbReference type="Pfam" id="PF00675"/>
    </source>
</evidence>
<protein>
    <submittedName>
        <fullName evidence="8">Peptidase M16 domain-containing protein</fullName>
        <ecNumber evidence="8">3.4.24.55</ecNumber>
    </submittedName>
</protein>
<dbReference type="RefSeq" id="WP_115273358.1">
    <property type="nucleotide sequence ID" value="NZ_UGUY01000001.1"/>
</dbReference>
<comment type="similarity">
    <text evidence="1">Belongs to the peptidase M16 family.</text>
</comment>
<evidence type="ECO:0000256" key="4">
    <source>
        <dbReference type="ARBA" id="ARBA00022833"/>
    </source>
</evidence>
<dbReference type="SUPFAM" id="SSF63411">
    <property type="entry name" value="LuxS/MPP-like metallohydrolase"/>
    <property type="match status" value="2"/>
</dbReference>
<dbReference type="InterPro" id="IPR011765">
    <property type="entry name" value="Pept_M16_N"/>
</dbReference>
<evidence type="ECO:0000256" key="1">
    <source>
        <dbReference type="ARBA" id="ARBA00007261"/>
    </source>
</evidence>
<dbReference type="InterPro" id="IPR050626">
    <property type="entry name" value="Peptidase_M16"/>
</dbReference>
<dbReference type="GO" id="GO:0046872">
    <property type="term" value="F:metal ion binding"/>
    <property type="evidence" value="ECO:0007669"/>
    <property type="project" value="InterPro"/>
</dbReference>
<dbReference type="GO" id="GO:0006508">
    <property type="term" value="P:proteolysis"/>
    <property type="evidence" value="ECO:0007669"/>
    <property type="project" value="UniProtKB-KW"/>
</dbReference>
<keyword evidence="2" id="KW-0645">Protease</keyword>
<sequence length="447" mass="48846">MPSTPPFTLDDQTVSAGIVSIADATPPSLQHFTLDNGLAVYLREDHSTPLAAIQLWYHVGTSHEPAGHTNLSHLLEHLIFEGSRKLEAGRYTQVIARLGGKANATTTDDATAYDVLLPAARLPIALEIMADAMAGATFGQADMERAVKAIEDERRLKVENAPAQQAAERHIALAHGSSPYATAAFGNPADLNNMRLDTVRTWYQTWYRPNNATLVVVGAVDLPTLRQHVSRYFASIARAPLGAAPVPRHDAHLQERSQKLKLPGLRDGLFMSFNAPSHATATEATTVPALGVLCEVLGKGFSARLYSELVRDRRLLKGIGLSYEPMVRGDTLLTLSTYINSQRSTHEHAVEAIYTLIDTLRHTLLSPQELERAKLRMLTRRLFSRDSVTLQAGRIGAAAAAGLSPSLIDQEAERVRHLDSATLRQVAFDYLSRERLTITHLQTGAPA</sequence>
<dbReference type="AlphaFoldDB" id="A0A379KG99"/>
<dbReference type="EC" id="3.4.24.55" evidence="8"/>
<dbReference type="Proteomes" id="UP000254602">
    <property type="component" value="Unassembled WGS sequence"/>
</dbReference>
<evidence type="ECO:0000259" key="7">
    <source>
        <dbReference type="Pfam" id="PF05193"/>
    </source>
</evidence>
<dbReference type="Pfam" id="PF05193">
    <property type="entry name" value="Peptidase_M16_C"/>
    <property type="match status" value="1"/>
</dbReference>
<keyword evidence="3 8" id="KW-0378">Hydrolase</keyword>
<feature type="domain" description="Peptidase M16 N-terminal" evidence="6">
    <location>
        <begin position="40"/>
        <end position="171"/>
    </location>
</feature>
<dbReference type="InterPro" id="IPR011249">
    <property type="entry name" value="Metalloenz_LuxS/M16"/>
</dbReference>